<dbReference type="InterPro" id="IPR008253">
    <property type="entry name" value="Marvel"/>
</dbReference>
<feature type="transmembrane region" description="Helical" evidence="5">
    <location>
        <begin position="118"/>
        <end position="138"/>
    </location>
</feature>
<dbReference type="PANTHER" id="PTHR39608:SF2">
    <property type="entry name" value="MARVEL DOMAIN-CONTAINING PROTEIN"/>
    <property type="match status" value="1"/>
</dbReference>
<feature type="domain" description="MARVEL" evidence="6">
    <location>
        <begin position="3"/>
        <end position="132"/>
    </location>
</feature>
<evidence type="ECO:0000313" key="8">
    <source>
        <dbReference type="Proteomes" id="UP000557566"/>
    </source>
</evidence>
<sequence length="157" mass="17531">MPQTILRGLATGSHFMIFASAAIVTGLISHFLHQTDFRNAHLVYEEVIATTTLAFYMIAQALPFIKSYRGYLLPLNLIFSYLWLTSFIFTAQDWSMNRCLTTAPQFPSQCGKRHAVEAFTFLAFIFLVFNVIIEGLLWSSHSREKSGSSPAAEAAAA</sequence>
<evidence type="ECO:0000256" key="3">
    <source>
        <dbReference type="ARBA" id="ARBA00022989"/>
    </source>
</evidence>
<name>A0A8H4LZK0_9HYPO</name>
<keyword evidence="2 5" id="KW-0812">Transmembrane</keyword>
<proteinExistence type="predicted"/>
<dbReference type="Pfam" id="PF01284">
    <property type="entry name" value="MARVEL"/>
    <property type="match status" value="1"/>
</dbReference>
<dbReference type="OrthoDB" id="20872at2759"/>
<gene>
    <name evidence="7" type="ORF">G6O67_004199</name>
</gene>
<feature type="transmembrane region" description="Helical" evidence="5">
    <location>
        <begin position="47"/>
        <end position="65"/>
    </location>
</feature>
<reference evidence="7 8" key="1">
    <citation type="journal article" date="2020" name="Genome Biol. Evol.">
        <title>A new high-quality draft genome assembly of the Chinese cordyceps Ophiocordyceps sinensis.</title>
        <authorList>
            <person name="Shu R."/>
            <person name="Zhang J."/>
            <person name="Meng Q."/>
            <person name="Zhang H."/>
            <person name="Zhou G."/>
            <person name="Li M."/>
            <person name="Wu P."/>
            <person name="Zhao Y."/>
            <person name="Chen C."/>
            <person name="Qin Q."/>
        </authorList>
    </citation>
    <scope>NUCLEOTIDE SEQUENCE [LARGE SCALE GENOMIC DNA]</scope>
    <source>
        <strain evidence="7 8">IOZ07</strain>
    </source>
</reference>
<evidence type="ECO:0000313" key="7">
    <source>
        <dbReference type="EMBL" id="KAF4507732.1"/>
    </source>
</evidence>
<comment type="subcellular location">
    <subcellularLocation>
        <location evidence="1">Membrane</location>
        <topology evidence="1">Multi-pass membrane protein</topology>
    </subcellularLocation>
</comment>
<dbReference type="PANTHER" id="PTHR39608">
    <property type="entry name" value="INTEGRAL MEMBRANE PROTEIN (AFU_ORTHOLOGUE AFUA_5G08640)"/>
    <property type="match status" value="1"/>
</dbReference>
<keyword evidence="3 5" id="KW-1133">Transmembrane helix</keyword>
<dbReference type="EMBL" id="JAAVMX010000005">
    <property type="protein sequence ID" value="KAF4507732.1"/>
    <property type="molecule type" value="Genomic_DNA"/>
</dbReference>
<feature type="transmembrane region" description="Helical" evidence="5">
    <location>
        <begin position="12"/>
        <end position="32"/>
    </location>
</feature>
<dbReference type="GO" id="GO:0016020">
    <property type="term" value="C:membrane"/>
    <property type="evidence" value="ECO:0007669"/>
    <property type="project" value="UniProtKB-SubCell"/>
</dbReference>
<comment type="caution">
    <text evidence="7">The sequence shown here is derived from an EMBL/GenBank/DDBJ whole genome shotgun (WGS) entry which is preliminary data.</text>
</comment>
<evidence type="ECO:0000256" key="2">
    <source>
        <dbReference type="ARBA" id="ARBA00022692"/>
    </source>
</evidence>
<protein>
    <recommendedName>
        <fullName evidence="6">MARVEL domain-containing protein</fullName>
    </recommendedName>
</protein>
<evidence type="ECO:0000256" key="4">
    <source>
        <dbReference type="ARBA" id="ARBA00023136"/>
    </source>
</evidence>
<evidence type="ECO:0000256" key="1">
    <source>
        <dbReference type="ARBA" id="ARBA00004141"/>
    </source>
</evidence>
<feature type="transmembrane region" description="Helical" evidence="5">
    <location>
        <begin position="72"/>
        <end position="91"/>
    </location>
</feature>
<dbReference type="Proteomes" id="UP000557566">
    <property type="component" value="Unassembled WGS sequence"/>
</dbReference>
<organism evidence="7 8">
    <name type="scientific">Ophiocordyceps sinensis</name>
    <dbReference type="NCBI Taxonomy" id="72228"/>
    <lineage>
        <taxon>Eukaryota</taxon>
        <taxon>Fungi</taxon>
        <taxon>Dikarya</taxon>
        <taxon>Ascomycota</taxon>
        <taxon>Pezizomycotina</taxon>
        <taxon>Sordariomycetes</taxon>
        <taxon>Hypocreomycetidae</taxon>
        <taxon>Hypocreales</taxon>
        <taxon>Ophiocordycipitaceae</taxon>
        <taxon>Ophiocordyceps</taxon>
    </lineage>
</organism>
<keyword evidence="4 5" id="KW-0472">Membrane</keyword>
<accession>A0A8H4LZK0</accession>
<evidence type="ECO:0000259" key="6">
    <source>
        <dbReference type="Pfam" id="PF01284"/>
    </source>
</evidence>
<evidence type="ECO:0000256" key="5">
    <source>
        <dbReference type="SAM" id="Phobius"/>
    </source>
</evidence>
<dbReference type="AlphaFoldDB" id="A0A8H4LZK0"/>
<keyword evidence="8" id="KW-1185">Reference proteome</keyword>